<organism evidence="1 2">
    <name type="scientific">Paraglomus brasilianum</name>
    <dbReference type="NCBI Taxonomy" id="144538"/>
    <lineage>
        <taxon>Eukaryota</taxon>
        <taxon>Fungi</taxon>
        <taxon>Fungi incertae sedis</taxon>
        <taxon>Mucoromycota</taxon>
        <taxon>Glomeromycotina</taxon>
        <taxon>Glomeromycetes</taxon>
        <taxon>Paraglomerales</taxon>
        <taxon>Paraglomeraceae</taxon>
        <taxon>Paraglomus</taxon>
    </lineage>
</organism>
<protein>
    <submittedName>
        <fullName evidence="1">3735_t:CDS:1</fullName>
    </submittedName>
</protein>
<proteinExistence type="predicted"/>
<dbReference type="Gene3D" id="3.40.630.30">
    <property type="match status" value="1"/>
</dbReference>
<comment type="caution">
    <text evidence="1">The sequence shown here is derived from an EMBL/GenBank/DDBJ whole genome shotgun (WGS) entry which is preliminary data.</text>
</comment>
<accession>A0A9N9G1I3</accession>
<sequence length="368" mass="42226">MIVKDTEKLNNLRSSVRDLSSRITSHRVAFGTKITVFKERFNDLEDIIYDVVNQNDRDSLKESLGKLKDSTEQIFQMINQQNGYMEECLRIMEDLLNYTTQMQARLTILSTYRDWVSSFKDALDYVPTISNKLKSILNSVGLTISDFEKLLDIKGGKSNIMFHGSENQSSEEARKQLDETAFPEDIAYIKNPLQKAFNALEAWENEKCHNIRTEVFVREQGCSIEGEIDDVLYHTINQHHLSLSLFLFYCISLLPIPTSTSICSPAKLRSTSDHSPLSPPHRLGLSVSILTFHDVQNRSASRSSQWRNSDYGLQLLSTAELYATSVLGMERCLLHAQVHKRNWYEKAGYTVEILEEGIEHVKMEKMLK</sequence>
<name>A0A9N9G1I3_9GLOM</name>
<dbReference type="Proteomes" id="UP000789739">
    <property type="component" value="Unassembled WGS sequence"/>
</dbReference>
<dbReference type="AlphaFoldDB" id="A0A9N9G1I3"/>
<reference evidence="1" key="1">
    <citation type="submission" date="2021-06" db="EMBL/GenBank/DDBJ databases">
        <authorList>
            <person name="Kallberg Y."/>
            <person name="Tangrot J."/>
            <person name="Rosling A."/>
        </authorList>
    </citation>
    <scope>NUCLEOTIDE SEQUENCE</scope>
    <source>
        <strain evidence="1">BR232B</strain>
    </source>
</reference>
<dbReference type="EMBL" id="CAJVPI010000796">
    <property type="protein sequence ID" value="CAG8572954.1"/>
    <property type="molecule type" value="Genomic_DNA"/>
</dbReference>
<dbReference type="SUPFAM" id="SSF55729">
    <property type="entry name" value="Acyl-CoA N-acyltransferases (Nat)"/>
    <property type="match status" value="1"/>
</dbReference>
<dbReference type="InterPro" id="IPR016181">
    <property type="entry name" value="Acyl_CoA_acyltransferase"/>
</dbReference>
<dbReference type="OrthoDB" id="329272at2759"/>
<evidence type="ECO:0000313" key="2">
    <source>
        <dbReference type="Proteomes" id="UP000789739"/>
    </source>
</evidence>
<keyword evidence="2" id="KW-1185">Reference proteome</keyword>
<gene>
    <name evidence="1" type="ORF">PBRASI_LOCUS6201</name>
</gene>
<evidence type="ECO:0000313" key="1">
    <source>
        <dbReference type="EMBL" id="CAG8572954.1"/>
    </source>
</evidence>